<name>A0ABN7AYA9_9HEMI</name>
<feature type="domain" description="DDHD" evidence="3">
    <location>
        <begin position="456"/>
        <end position="659"/>
    </location>
</feature>
<gene>
    <name evidence="4" type="ORF">NTJ_09766</name>
</gene>
<keyword evidence="5" id="KW-1185">Reference proteome</keyword>
<comment type="similarity">
    <text evidence="1">Belongs to the PA-PLA1 family.</text>
</comment>
<protein>
    <submittedName>
        <fullName evidence="4">DDHD</fullName>
    </submittedName>
</protein>
<accession>A0ABN7AYA9</accession>
<feature type="region of interest" description="Disordered" evidence="2">
    <location>
        <begin position="49"/>
        <end position="77"/>
    </location>
</feature>
<sequence length="721" mass="81660">MSGIMFNATNPNLKSLASIIEEQLSNISLGGSLHNIDADPTIVNVLEDRHSDSESSASLAEARRNSGGKDEALPAQDADKIIENLSCEEVRWFYKEPGNTKWTPFGGYDTLTIEAAYRRLPPEQRGPKKSSPKSETPSPLKEEDPKEELDPKNLPPKVLVLGGLYELEFISRTCSSIYWPGEMFRTARGTWFYESWQPLDEEAADIIEQDHLRVFEGKKASDFTPDTKPLHYQSVIDFNVDWYSPYEVYVYSRGTPSKLVRSFTKKLGYFQKSAGTRVIRGYKTLATDADKHKDISHLVFVVHGIGQKMNIGAQIFRNTCVIRERVATLKEKYFPESNQRAEFFPVEWRSNLVLDNGTVDAITPPHIKYLRNVLNTSAMDIMYYTSPIYCGEIQEGVATEMNRLYSMFCERNPHIKPRISVIAHSLGAVIVYDIVNGYIPQGFTCDGSFQPGKSRLDFELDNFFCLGSPLSVFLALRSKRGEHGYHLFPPSLCNRLYNIYHLTDPVAYRLEPLVIKDYCKIAPLPIHPCNAAKPVPYSEMPLELEETDSFLTSTIGAVSTSTATSPPAVFGESSSTTSPDTPCKDKGWSIWNTIWKNQKNSESGSSPHAMDSQGLEHRLDYVLTSGAAGPFVVRSVLVSHTAYWSNNDVAFFVLTRIFPELEDELCSEERYAKPYGRRKHKRRRASSKGSWTRKRKFDATYRSFSKCVSQTKRRITRIWTT</sequence>
<evidence type="ECO:0000313" key="4">
    <source>
        <dbReference type="EMBL" id="BES96953.1"/>
    </source>
</evidence>
<dbReference type="InterPro" id="IPR004177">
    <property type="entry name" value="DDHD_dom"/>
</dbReference>
<dbReference type="SMART" id="SM01127">
    <property type="entry name" value="DDHD"/>
    <property type="match status" value="1"/>
</dbReference>
<dbReference type="EMBL" id="AP028915">
    <property type="protein sequence ID" value="BES96953.1"/>
    <property type="molecule type" value="Genomic_DNA"/>
</dbReference>
<dbReference type="Pfam" id="PF02862">
    <property type="entry name" value="DDHD"/>
    <property type="match status" value="1"/>
</dbReference>
<dbReference type="InterPro" id="IPR058055">
    <property type="entry name" value="PA-PLA1"/>
</dbReference>
<feature type="region of interest" description="Disordered" evidence="2">
    <location>
        <begin position="119"/>
        <end position="153"/>
    </location>
</feature>
<evidence type="ECO:0000256" key="2">
    <source>
        <dbReference type="SAM" id="MobiDB-lite"/>
    </source>
</evidence>
<feature type="region of interest" description="Disordered" evidence="2">
    <location>
        <begin position="561"/>
        <end position="582"/>
    </location>
</feature>
<dbReference type="PANTHER" id="PTHR23509:SF48">
    <property type="entry name" value="INTRACELLULAR PHOSPHOLIPASE A1"/>
    <property type="match status" value="1"/>
</dbReference>
<organism evidence="4 5">
    <name type="scientific">Nesidiocoris tenuis</name>
    <dbReference type="NCBI Taxonomy" id="355587"/>
    <lineage>
        <taxon>Eukaryota</taxon>
        <taxon>Metazoa</taxon>
        <taxon>Ecdysozoa</taxon>
        <taxon>Arthropoda</taxon>
        <taxon>Hexapoda</taxon>
        <taxon>Insecta</taxon>
        <taxon>Pterygota</taxon>
        <taxon>Neoptera</taxon>
        <taxon>Paraneoptera</taxon>
        <taxon>Hemiptera</taxon>
        <taxon>Heteroptera</taxon>
        <taxon>Panheteroptera</taxon>
        <taxon>Cimicomorpha</taxon>
        <taxon>Miridae</taxon>
        <taxon>Dicyphina</taxon>
        <taxon>Nesidiocoris</taxon>
    </lineage>
</organism>
<feature type="compositionally biased region" description="Basic and acidic residues" evidence="2">
    <location>
        <begin position="61"/>
        <end position="77"/>
    </location>
</feature>
<dbReference type="Proteomes" id="UP001307889">
    <property type="component" value="Chromosome 7"/>
</dbReference>
<evidence type="ECO:0000256" key="1">
    <source>
        <dbReference type="ARBA" id="ARBA00038464"/>
    </source>
</evidence>
<reference evidence="4 5" key="1">
    <citation type="submission" date="2023-09" db="EMBL/GenBank/DDBJ databases">
        <title>Nesidiocoris tenuis whole genome shotgun sequence.</title>
        <authorList>
            <person name="Shibata T."/>
            <person name="Shimoda M."/>
            <person name="Kobayashi T."/>
            <person name="Uehara T."/>
        </authorList>
    </citation>
    <scope>NUCLEOTIDE SEQUENCE [LARGE SCALE GENOMIC DNA]</scope>
    <source>
        <strain evidence="4 5">Japan</strain>
    </source>
</reference>
<proteinExistence type="inferred from homology"/>
<evidence type="ECO:0000259" key="3">
    <source>
        <dbReference type="PROSITE" id="PS51043"/>
    </source>
</evidence>
<dbReference type="PROSITE" id="PS51043">
    <property type="entry name" value="DDHD"/>
    <property type="match status" value="1"/>
</dbReference>
<evidence type="ECO:0000313" key="5">
    <source>
        <dbReference type="Proteomes" id="UP001307889"/>
    </source>
</evidence>
<feature type="compositionally biased region" description="Basic and acidic residues" evidence="2">
    <location>
        <begin position="140"/>
        <end position="151"/>
    </location>
</feature>
<dbReference type="PANTHER" id="PTHR23509">
    <property type="entry name" value="PA-PL1 PHOSPHOLIPASE FAMILY"/>
    <property type="match status" value="1"/>
</dbReference>